<name>A0A552L7U9_9CHRO</name>
<comment type="caution">
    <text evidence="2">The sequence shown here is derived from an EMBL/GenBank/DDBJ whole genome shotgun (WGS) entry which is preliminary data.</text>
</comment>
<sequence length="125" mass="14147">MSLTIKRIIFFTILGGFALAWINHSYFPTQKETYSPSSSETQKETYSPSSSETQKETYSPSSSETQKETYSPSSSEWDEYQQADDPATKLVKNCASEAGIPENDPKHAITPYEMQILTDCIDRNR</sequence>
<gene>
    <name evidence="2" type="ORF">EWV40_20490</name>
</gene>
<feature type="region of interest" description="Disordered" evidence="1">
    <location>
        <begin position="31"/>
        <end position="90"/>
    </location>
</feature>
<protein>
    <submittedName>
        <fullName evidence="2">Uncharacterized protein</fullName>
    </submittedName>
</protein>
<proteinExistence type="predicted"/>
<reference evidence="2 3" key="1">
    <citation type="submission" date="2019-01" db="EMBL/GenBank/DDBJ databases">
        <title>Coherence of Microcystis species and biogeography revealed through population genomics.</title>
        <authorList>
            <person name="Perez-Carrascal O.M."/>
            <person name="Terrat Y."/>
            <person name="Giani A."/>
            <person name="Fortin N."/>
            <person name="Tromas N."/>
            <person name="Shapiro B.J."/>
        </authorList>
    </citation>
    <scope>NUCLEOTIDE SEQUENCE [LARGE SCALE GENOMIC DNA]</scope>
    <source>
        <strain evidence="2">Mf_WU_F_19750830_S460</strain>
    </source>
</reference>
<dbReference type="Proteomes" id="UP000320730">
    <property type="component" value="Unassembled WGS sequence"/>
</dbReference>
<accession>A0A552L7U9</accession>
<feature type="compositionally biased region" description="Polar residues" evidence="1">
    <location>
        <begin position="31"/>
        <end position="75"/>
    </location>
</feature>
<organism evidence="2 3">
    <name type="scientific">Microcystis flos-aquae Mf_WU_F_19750830_S460</name>
    <dbReference type="NCBI Taxonomy" id="2486237"/>
    <lineage>
        <taxon>Bacteria</taxon>
        <taxon>Bacillati</taxon>
        <taxon>Cyanobacteriota</taxon>
        <taxon>Cyanophyceae</taxon>
        <taxon>Oscillatoriophycideae</taxon>
        <taxon>Chroococcales</taxon>
        <taxon>Microcystaceae</taxon>
        <taxon>Microcystis</taxon>
    </lineage>
</organism>
<evidence type="ECO:0000256" key="1">
    <source>
        <dbReference type="SAM" id="MobiDB-lite"/>
    </source>
</evidence>
<dbReference type="AlphaFoldDB" id="A0A552L7U9"/>
<evidence type="ECO:0000313" key="3">
    <source>
        <dbReference type="Proteomes" id="UP000320730"/>
    </source>
</evidence>
<evidence type="ECO:0000313" key="2">
    <source>
        <dbReference type="EMBL" id="TRV16285.1"/>
    </source>
</evidence>
<dbReference type="EMBL" id="SFAN01000185">
    <property type="protein sequence ID" value="TRV16285.1"/>
    <property type="molecule type" value="Genomic_DNA"/>
</dbReference>